<sequence length="68" mass="7727">MFEAEKNYRSAVILLAKLGFTAQEVRAMCHAEVAAWVTSWQMSQGIKVRAEKGNTVHYNLMRRKNKGA</sequence>
<gene>
    <name evidence="1" type="ORF">BKK51_05870</name>
</gene>
<dbReference type="EMBL" id="MLHK01000029">
    <property type="protein sequence ID" value="OOF45610.1"/>
    <property type="molecule type" value="Genomic_DNA"/>
</dbReference>
<accession>A0A1V3IU91</accession>
<name>A0A1V3IU91_9PAST</name>
<dbReference type="Proteomes" id="UP000188728">
    <property type="component" value="Unassembled WGS sequence"/>
</dbReference>
<comment type="caution">
    <text evidence="1">The sequence shown here is derived from an EMBL/GenBank/DDBJ whole genome shotgun (WGS) entry which is preliminary data.</text>
</comment>
<protein>
    <submittedName>
        <fullName evidence="1">Uncharacterized protein</fullName>
    </submittedName>
</protein>
<evidence type="ECO:0000313" key="1">
    <source>
        <dbReference type="EMBL" id="OOF45610.1"/>
    </source>
</evidence>
<proteinExistence type="predicted"/>
<evidence type="ECO:0000313" key="2">
    <source>
        <dbReference type="Proteomes" id="UP000188728"/>
    </source>
</evidence>
<dbReference type="AlphaFoldDB" id="A0A1V3IU91"/>
<organism evidence="1 2">
    <name type="scientific">Rodentibacter trehalosifermentans</name>
    <dbReference type="NCBI Taxonomy" id="1908263"/>
    <lineage>
        <taxon>Bacteria</taxon>
        <taxon>Pseudomonadati</taxon>
        <taxon>Pseudomonadota</taxon>
        <taxon>Gammaproteobacteria</taxon>
        <taxon>Pasteurellales</taxon>
        <taxon>Pasteurellaceae</taxon>
        <taxon>Rodentibacter</taxon>
    </lineage>
</organism>
<dbReference type="RefSeq" id="WP_077473982.1">
    <property type="nucleotide sequence ID" value="NZ_MLHK01000029.1"/>
</dbReference>
<reference evidence="1 2" key="1">
    <citation type="submission" date="2016-10" db="EMBL/GenBank/DDBJ databases">
        <title>Rodentibacter gen. nov. and new species.</title>
        <authorList>
            <person name="Christensen H."/>
        </authorList>
    </citation>
    <scope>NUCLEOTIDE SEQUENCE [LARGE SCALE GENOMIC DNA]</scope>
    <source>
        <strain evidence="1 2">H1983213011</strain>
    </source>
</reference>